<evidence type="ECO:0000313" key="2">
    <source>
        <dbReference type="Proteomes" id="UP000274346"/>
    </source>
</evidence>
<accession>A0A3P8JMF7</accession>
<organism evidence="1 2">
    <name type="scientific">Raoultella terrigena</name>
    <name type="common">Klebsiella terrigena</name>
    <dbReference type="NCBI Taxonomy" id="577"/>
    <lineage>
        <taxon>Bacteria</taxon>
        <taxon>Pseudomonadati</taxon>
        <taxon>Pseudomonadota</taxon>
        <taxon>Gammaproteobacteria</taxon>
        <taxon>Enterobacterales</taxon>
        <taxon>Enterobacteriaceae</taxon>
        <taxon>Klebsiella/Raoultella group</taxon>
        <taxon>Raoultella</taxon>
    </lineage>
</organism>
<dbReference type="Proteomes" id="UP000274346">
    <property type="component" value="Chromosome"/>
</dbReference>
<proteinExistence type="predicted"/>
<protein>
    <submittedName>
        <fullName evidence="1">Uncharacterized protein</fullName>
    </submittedName>
</protein>
<evidence type="ECO:0000313" key="1">
    <source>
        <dbReference type="EMBL" id="VDR24477.1"/>
    </source>
</evidence>
<dbReference type="KEGG" id="rtg:NCTC13098_00771"/>
<sequence length="163" mass="18199">MKSCSGGISAAGNVGGDDAVSLFHLRPCVHRRYRRRRTVAGMRRSRRTDRYRVNQNGPRRRTGHGRYRDFIQPGRFVAYTVQHRHCGRNPPRTVLTRFTDCQPLPSSEIYPLTGRSTVFIPGLISVFMAVYRLAWAASMLISRPGTLSLPSPAAGISSAALTR</sequence>
<dbReference type="AlphaFoldDB" id="A0A3P8JMF7"/>
<reference evidence="1 2" key="1">
    <citation type="submission" date="2018-12" db="EMBL/GenBank/DDBJ databases">
        <authorList>
            <consortium name="Pathogen Informatics"/>
        </authorList>
    </citation>
    <scope>NUCLEOTIDE SEQUENCE [LARGE SCALE GENOMIC DNA]</scope>
    <source>
        <strain evidence="1 2">NCTC13098</strain>
    </source>
</reference>
<dbReference type="EMBL" id="LR131271">
    <property type="protein sequence ID" value="VDR24477.1"/>
    <property type="molecule type" value="Genomic_DNA"/>
</dbReference>
<name>A0A3P8JMF7_RAOTE</name>
<gene>
    <name evidence="1" type="ORF">NCTC13098_00771</name>
</gene>